<dbReference type="KEGG" id="cnk:EG343_04715"/>
<gene>
    <name evidence="1" type="ORF">EG343_04715</name>
</gene>
<protein>
    <submittedName>
        <fullName evidence="1">WG repeat-containing protein</fullName>
    </submittedName>
</protein>
<accession>A0AAD0YHC8</accession>
<dbReference type="AlphaFoldDB" id="A0AAD0YHC8"/>
<name>A0AAD0YHC8_CHRNA</name>
<organism evidence="1 2">
    <name type="scientific">Chryseobacterium nakagawai</name>
    <dbReference type="NCBI Taxonomy" id="1241982"/>
    <lineage>
        <taxon>Bacteria</taxon>
        <taxon>Pseudomonadati</taxon>
        <taxon>Bacteroidota</taxon>
        <taxon>Flavobacteriia</taxon>
        <taxon>Flavobacteriales</taxon>
        <taxon>Weeksellaceae</taxon>
        <taxon>Chryseobacterium group</taxon>
        <taxon>Chryseobacterium</taxon>
    </lineage>
</organism>
<dbReference type="InterPro" id="IPR032774">
    <property type="entry name" value="WG_beta_rep"/>
</dbReference>
<dbReference type="EMBL" id="CP033923">
    <property type="protein sequence ID" value="AZA89977.1"/>
    <property type="molecule type" value="Genomic_DNA"/>
</dbReference>
<dbReference type="Proteomes" id="UP000278288">
    <property type="component" value="Chromosome"/>
</dbReference>
<dbReference type="Pfam" id="PF14903">
    <property type="entry name" value="WG_beta_rep"/>
    <property type="match status" value="3"/>
</dbReference>
<evidence type="ECO:0000313" key="1">
    <source>
        <dbReference type="EMBL" id="AZA89977.1"/>
    </source>
</evidence>
<evidence type="ECO:0000313" key="2">
    <source>
        <dbReference type="Proteomes" id="UP000278288"/>
    </source>
</evidence>
<reference evidence="1 2" key="1">
    <citation type="submission" date="2018-11" db="EMBL/GenBank/DDBJ databases">
        <title>Proposal to divide the Flavobacteriaceae and reorganize its genera based on Amino Acid Identity values calculated from whole genome sequences.</title>
        <authorList>
            <person name="Nicholson A.C."/>
            <person name="Gulvik C.A."/>
            <person name="Whitney A.M."/>
            <person name="Humrighouse B.W."/>
            <person name="Bell M."/>
            <person name="Holmes B."/>
            <person name="Steigerwalt A.G."/>
            <person name="Villarma A."/>
            <person name="Sheth M."/>
            <person name="Batra D."/>
            <person name="Pryor J."/>
            <person name="Bernardet J.-F."/>
            <person name="Hugo C."/>
            <person name="Kampfer P."/>
            <person name="Newman J."/>
            <person name="McQuiston J.R."/>
        </authorList>
    </citation>
    <scope>NUCLEOTIDE SEQUENCE [LARGE SCALE GENOMIC DNA]</scope>
    <source>
        <strain evidence="1 2">G0041</strain>
    </source>
</reference>
<sequence length="325" mass="38204">MNKVLLFITLIPVLAFSQKKDVLRYFKSKDSLIGVKNQAGKIIIPAEFKDYTGIKEGELVKDGIENETILFAGGKRDEKYEKNAFGYVYDRKGNFLYKPYLYDNGADYFSEGVRRFVKNGKIGFADRNGKIAIQPEHDFVSSFNYGYASFCDGCDWEKTEDEHRSIVGGTWGVMNVKGETVQSVTKYSEKDVNIDGKYYPYSFQYNKKEEKIIHFFEKYNKIISDVHYVNVYNELSEKEKKLLFEIVERPQKNFPYYQVNTYDYQKINLGSFDDLKFFVSEDGKSVYILNYEDKMISFEKWLKNEIQQAEQYQKEHPNNPNKLKR</sequence>
<proteinExistence type="predicted"/>
<keyword evidence="2" id="KW-1185">Reference proteome</keyword>
<dbReference type="RefSeq" id="WP_123856460.1">
    <property type="nucleotide sequence ID" value="NZ_CP033923.1"/>
</dbReference>